<dbReference type="EMBL" id="WSES01000004">
    <property type="protein sequence ID" value="MVW61309.1"/>
    <property type="molecule type" value="Genomic_DNA"/>
</dbReference>
<dbReference type="InterPro" id="IPR036388">
    <property type="entry name" value="WH-like_DNA-bd_sf"/>
</dbReference>
<dbReference type="InterPro" id="IPR050950">
    <property type="entry name" value="HTH-type_LysR_regulators"/>
</dbReference>
<dbReference type="SUPFAM" id="SSF53850">
    <property type="entry name" value="Periplasmic binding protein-like II"/>
    <property type="match status" value="1"/>
</dbReference>
<comment type="caution">
    <text evidence="6">The sequence shown here is derived from an EMBL/GenBank/DDBJ whole genome shotgun (WGS) entry which is preliminary data.</text>
</comment>
<evidence type="ECO:0000256" key="4">
    <source>
        <dbReference type="ARBA" id="ARBA00023163"/>
    </source>
</evidence>
<name>A0A7X3K7X3_9BURK</name>
<evidence type="ECO:0000313" key="7">
    <source>
        <dbReference type="Proteomes" id="UP000443353"/>
    </source>
</evidence>
<dbReference type="AlphaFoldDB" id="A0A7X3K7X3"/>
<sequence>MRFDLVDLQLFLHVLDAGSITAGSRRAHLALASASERIQHMEETLGVPLLVRGRRGVQPTAAGLALQRHARLVFQQLARLRAELGEHAAGLKGQVRLLCNTAALSEYLPERLAGFMARHPDVDIDLEERTSSDIARAVREGGADLGIVADTVDLSGLETFPFCTDRIVAVAQPALARTLVTQEGQAVTFARLVDFDHVTLTGDSALFRYLTQLAERAGRTLRARVRLRSFDAVCRMVESGVGIGLVSEPAARRCARTMDLAVLELADAWAVRQLSLCMRSFEGLPRHAQQLIEEIRA</sequence>
<feature type="domain" description="HTH lysR-type" evidence="5">
    <location>
        <begin position="1"/>
        <end position="60"/>
    </location>
</feature>
<gene>
    <name evidence="6" type="ORF">GPY61_15375</name>
</gene>
<dbReference type="Pfam" id="PF00126">
    <property type="entry name" value="HTH_1"/>
    <property type="match status" value="1"/>
</dbReference>
<dbReference type="CDD" id="cd08421">
    <property type="entry name" value="PBP2_LTTR_like_1"/>
    <property type="match status" value="1"/>
</dbReference>
<dbReference type="GO" id="GO:0003700">
    <property type="term" value="F:DNA-binding transcription factor activity"/>
    <property type="evidence" value="ECO:0007669"/>
    <property type="project" value="InterPro"/>
</dbReference>
<keyword evidence="3" id="KW-0238">DNA-binding</keyword>
<reference evidence="6 7" key="1">
    <citation type="submission" date="2019-12" db="EMBL/GenBank/DDBJ databases">
        <authorList>
            <person name="Li C."/>
            <person name="Zhao J."/>
        </authorList>
    </citation>
    <scope>NUCLEOTIDE SEQUENCE [LARGE SCALE GENOMIC DNA]</scope>
    <source>
        <strain evidence="6 7">NEAU-DD11</strain>
    </source>
</reference>
<comment type="similarity">
    <text evidence="1">Belongs to the LysR transcriptional regulatory family.</text>
</comment>
<dbReference type="InterPro" id="IPR005119">
    <property type="entry name" value="LysR_subst-bd"/>
</dbReference>
<dbReference type="GO" id="GO:0005829">
    <property type="term" value="C:cytosol"/>
    <property type="evidence" value="ECO:0007669"/>
    <property type="project" value="TreeGrafter"/>
</dbReference>
<dbReference type="Gene3D" id="3.40.190.290">
    <property type="match status" value="1"/>
</dbReference>
<dbReference type="InterPro" id="IPR036390">
    <property type="entry name" value="WH_DNA-bd_sf"/>
</dbReference>
<dbReference type="PANTHER" id="PTHR30419">
    <property type="entry name" value="HTH-TYPE TRANSCRIPTIONAL REGULATOR YBHD"/>
    <property type="match status" value="1"/>
</dbReference>
<dbReference type="Gene3D" id="1.10.10.10">
    <property type="entry name" value="Winged helix-like DNA-binding domain superfamily/Winged helix DNA-binding domain"/>
    <property type="match status" value="1"/>
</dbReference>
<dbReference type="Proteomes" id="UP000443353">
    <property type="component" value="Unassembled WGS sequence"/>
</dbReference>
<evidence type="ECO:0000256" key="3">
    <source>
        <dbReference type="ARBA" id="ARBA00023125"/>
    </source>
</evidence>
<dbReference type="InterPro" id="IPR000847">
    <property type="entry name" value="LysR_HTH_N"/>
</dbReference>
<evidence type="ECO:0000256" key="2">
    <source>
        <dbReference type="ARBA" id="ARBA00023015"/>
    </source>
</evidence>
<keyword evidence="4" id="KW-0804">Transcription</keyword>
<accession>A0A7X3K7X3</accession>
<evidence type="ECO:0000256" key="1">
    <source>
        <dbReference type="ARBA" id="ARBA00009437"/>
    </source>
</evidence>
<dbReference type="SUPFAM" id="SSF46785">
    <property type="entry name" value="Winged helix' DNA-binding domain"/>
    <property type="match status" value="1"/>
</dbReference>
<evidence type="ECO:0000313" key="6">
    <source>
        <dbReference type="EMBL" id="MVW61309.1"/>
    </source>
</evidence>
<dbReference type="Pfam" id="PF03466">
    <property type="entry name" value="LysR_substrate"/>
    <property type="match status" value="1"/>
</dbReference>
<keyword evidence="2" id="KW-0805">Transcription regulation</keyword>
<dbReference type="PANTHER" id="PTHR30419:SF2">
    <property type="entry name" value="LYSR FAMILY TRANSCRIPTIONAL REGULATOR"/>
    <property type="match status" value="1"/>
</dbReference>
<dbReference type="GO" id="GO:0003677">
    <property type="term" value="F:DNA binding"/>
    <property type="evidence" value="ECO:0007669"/>
    <property type="project" value="UniProtKB-KW"/>
</dbReference>
<dbReference type="PROSITE" id="PS50931">
    <property type="entry name" value="HTH_LYSR"/>
    <property type="match status" value="1"/>
</dbReference>
<evidence type="ECO:0000259" key="5">
    <source>
        <dbReference type="PROSITE" id="PS50931"/>
    </source>
</evidence>
<proteinExistence type="inferred from homology"/>
<protein>
    <submittedName>
        <fullName evidence="6">LysR family transcriptional regulator</fullName>
    </submittedName>
</protein>
<dbReference type="RefSeq" id="WP_056124257.1">
    <property type="nucleotide sequence ID" value="NZ_WSES01000004.1"/>
</dbReference>
<organism evidence="6 7">
    <name type="scientific">Massilia cellulosiltytica</name>
    <dbReference type="NCBI Taxonomy" id="2683234"/>
    <lineage>
        <taxon>Bacteria</taxon>
        <taxon>Pseudomonadati</taxon>
        <taxon>Pseudomonadota</taxon>
        <taxon>Betaproteobacteria</taxon>
        <taxon>Burkholderiales</taxon>
        <taxon>Oxalobacteraceae</taxon>
        <taxon>Telluria group</taxon>
        <taxon>Massilia</taxon>
    </lineage>
</organism>
<keyword evidence="7" id="KW-1185">Reference proteome</keyword>